<dbReference type="PRINTS" id="PR01590">
    <property type="entry name" value="HTHFIS"/>
</dbReference>
<accession>A0A2S7DB96</accession>
<name>A0A2S7DB96_9XANT</name>
<dbReference type="PROSITE" id="PS50110">
    <property type="entry name" value="RESPONSE_REGULATORY"/>
    <property type="match status" value="1"/>
</dbReference>
<dbReference type="InterPro" id="IPR002078">
    <property type="entry name" value="Sigma_54_int"/>
</dbReference>
<keyword evidence="5" id="KW-0804">Transcription</keyword>
<dbReference type="CDD" id="cd00009">
    <property type="entry name" value="AAA"/>
    <property type="match status" value="1"/>
</dbReference>
<keyword evidence="3" id="KW-0805">Transcription regulation</keyword>
<dbReference type="CDD" id="cd00156">
    <property type="entry name" value="REC"/>
    <property type="match status" value="1"/>
</dbReference>
<keyword evidence="1" id="KW-0547">Nucleotide-binding</keyword>
<dbReference type="Gene3D" id="3.40.50.300">
    <property type="entry name" value="P-loop containing nucleotide triphosphate hydrolases"/>
    <property type="match status" value="1"/>
</dbReference>
<sequence>MARILIIDDDAAFLATLQATLRSLGHEAVTASDGAQGLAQLRSGGIDLAFVDFRMPGMDGIEVLRAHVGDAAARPVPLVMLTAHVSSGNTIEAMTLGAFDHLVKPVGRADIVDVVERALLSGADVAAEAAPVGLSEEDGALVGHSPAMRTVHKRIGLAAASDLPVLITGETGTGKELAARALHRASARASAAFVAVNCAAIPLELMESELFGHRKGAFSGAIGDRLGLIREADGGTLFLDEIGDMPLPMQAKLLRFLQEGEVTPLGGRGAQKVDVRVLAATHRDLAAWVAAGQFRSDLRYRLNVVPIELPPLRERGQDIVLLAQHFLRSGQGSARTLSAPAQARLLAHPWPGNVRELRNVMQRCQVLVRGHGIEAEDLDEALGQAMPLHIAPPLPDTSLPEAVARLERQMIQQALTSSHGNRAEAARRLGIHRQLLYRKLDEYGLQ</sequence>
<dbReference type="PROSITE" id="PS00676">
    <property type="entry name" value="SIGMA54_INTERACT_2"/>
    <property type="match status" value="1"/>
</dbReference>
<dbReference type="Pfam" id="PF25601">
    <property type="entry name" value="AAA_lid_14"/>
    <property type="match status" value="1"/>
</dbReference>
<dbReference type="InterPro" id="IPR058031">
    <property type="entry name" value="AAA_lid_NorR"/>
</dbReference>
<evidence type="ECO:0000259" key="8">
    <source>
        <dbReference type="PROSITE" id="PS50110"/>
    </source>
</evidence>
<organism evidence="9 10">
    <name type="scientific">Xanthomonas melonis</name>
    <dbReference type="NCBI Taxonomy" id="56456"/>
    <lineage>
        <taxon>Bacteria</taxon>
        <taxon>Pseudomonadati</taxon>
        <taxon>Pseudomonadota</taxon>
        <taxon>Gammaproteobacteria</taxon>
        <taxon>Lysobacterales</taxon>
        <taxon>Lysobacteraceae</taxon>
        <taxon>Xanthomonas</taxon>
    </lineage>
</organism>
<gene>
    <name evidence="9" type="ORF">XmelCFBP4644_17765</name>
</gene>
<dbReference type="PROSITE" id="PS50045">
    <property type="entry name" value="SIGMA54_INTERACT_4"/>
    <property type="match status" value="1"/>
</dbReference>
<protein>
    <submittedName>
        <fullName evidence="9">Sigma-54-dependent Fis family transcriptional regulator</fullName>
    </submittedName>
</protein>
<evidence type="ECO:0000259" key="7">
    <source>
        <dbReference type="PROSITE" id="PS50045"/>
    </source>
</evidence>
<dbReference type="SMART" id="SM00448">
    <property type="entry name" value="REC"/>
    <property type="match status" value="1"/>
</dbReference>
<dbReference type="SMART" id="SM00382">
    <property type="entry name" value="AAA"/>
    <property type="match status" value="1"/>
</dbReference>
<evidence type="ECO:0000256" key="3">
    <source>
        <dbReference type="ARBA" id="ARBA00023015"/>
    </source>
</evidence>
<dbReference type="FunFam" id="3.40.50.300:FF:000006">
    <property type="entry name" value="DNA-binding transcriptional regulator NtrC"/>
    <property type="match status" value="1"/>
</dbReference>
<proteinExistence type="predicted"/>
<keyword evidence="6" id="KW-0597">Phosphoprotein</keyword>
<dbReference type="SUPFAM" id="SSF52172">
    <property type="entry name" value="CheY-like"/>
    <property type="match status" value="1"/>
</dbReference>
<keyword evidence="4" id="KW-0238">DNA-binding</keyword>
<keyword evidence="2" id="KW-0067">ATP-binding</keyword>
<dbReference type="InterPro" id="IPR011006">
    <property type="entry name" value="CheY-like_superfamily"/>
</dbReference>
<dbReference type="InterPro" id="IPR003593">
    <property type="entry name" value="AAA+_ATPase"/>
</dbReference>
<dbReference type="InterPro" id="IPR025944">
    <property type="entry name" value="Sigma_54_int_dom_CS"/>
</dbReference>
<evidence type="ECO:0000256" key="5">
    <source>
        <dbReference type="ARBA" id="ARBA00023163"/>
    </source>
</evidence>
<evidence type="ECO:0000313" key="9">
    <source>
        <dbReference type="EMBL" id="PPU71070.1"/>
    </source>
</evidence>
<dbReference type="GO" id="GO:0000160">
    <property type="term" value="P:phosphorelay signal transduction system"/>
    <property type="evidence" value="ECO:0007669"/>
    <property type="project" value="InterPro"/>
</dbReference>
<feature type="domain" description="Sigma-54 factor interaction" evidence="7">
    <location>
        <begin position="141"/>
        <end position="366"/>
    </location>
</feature>
<dbReference type="GO" id="GO:0006355">
    <property type="term" value="P:regulation of DNA-templated transcription"/>
    <property type="evidence" value="ECO:0007669"/>
    <property type="project" value="InterPro"/>
</dbReference>
<dbReference type="Pfam" id="PF00158">
    <property type="entry name" value="Sigma54_activat"/>
    <property type="match status" value="1"/>
</dbReference>
<dbReference type="EMBL" id="MDEH01000013">
    <property type="protein sequence ID" value="PPU71070.1"/>
    <property type="molecule type" value="Genomic_DNA"/>
</dbReference>
<evidence type="ECO:0000256" key="1">
    <source>
        <dbReference type="ARBA" id="ARBA00022741"/>
    </source>
</evidence>
<dbReference type="Gene3D" id="1.10.8.60">
    <property type="match status" value="1"/>
</dbReference>
<dbReference type="AlphaFoldDB" id="A0A2S7DB96"/>
<dbReference type="PROSITE" id="PS00688">
    <property type="entry name" value="SIGMA54_INTERACT_3"/>
    <property type="match status" value="1"/>
</dbReference>
<dbReference type="Gene3D" id="1.10.10.60">
    <property type="entry name" value="Homeodomain-like"/>
    <property type="match status" value="1"/>
</dbReference>
<dbReference type="InterPro" id="IPR009057">
    <property type="entry name" value="Homeodomain-like_sf"/>
</dbReference>
<dbReference type="InterPro" id="IPR002197">
    <property type="entry name" value="HTH_Fis"/>
</dbReference>
<dbReference type="PANTHER" id="PTHR32071:SF117">
    <property type="entry name" value="PTS-DEPENDENT DIHYDROXYACETONE KINASE OPERON REGULATORY PROTEIN-RELATED"/>
    <property type="match status" value="1"/>
</dbReference>
<dbReference type="PANTHER" id="PTHR32071">
    <property type="entry name" value="TRANSCRIPTIONAL REGULATORY PROTEIN"/>
    <property type="match status" value="1"/>
</dbReference>
<dbReference type="InterPro" id="IPR027417">
    <property type="entry name" value="P-loop_NTPase"/>
</dbReference>
<feature type="domain" description="Response regulatory" evidence="8">
    <location>
        <begin position="3"/>
        <end position="119"/>
    </location>
</feature>
<dbReference type="Pfam" id="PF00072">
    <property type="entry name" value="Response_reg"/>
    <property type="match status" value="1"/>
</dbReference>
<dbReference type="GO" id="GO:0043565">
    <property type="term" value="F:sequence-specific DNA binding"/>
    <property type="evidence" value="ECO:0007669"/>
    <property type="project" value="InterPro"/>
</dbReference>
<dbReference type="Pfam" id="PF02954">
    <property type="entry name" value="HTH_8"/>
    <property type="match status" value="1"/>
</dbReference>
<dbReference type="GO" id="GO:0005524">
    <property type="term" value="F:ATP binding"/>
    <property type="evidence" value="ECO:0007669"/>
    <property type="project" value="UniProtKB-KW"/>
</dbReference>
<dbReference type="InterPro" id="IPR025943">
    <property type="entry name" value="Sigma_54_int_dom_ATP-bd_2"/>
</dbReference>
<dbReference type="SUPFAM" id="SSF52540">
    <property type="entry name" value="P-loop containing nucleoside triphosphate hydrolases"/>
    <property type="match status" value="1"/>
</dbReference>
<evidence type="ECO:0000313" key="10">
    <source>
        <dbReference type="Proteomes" id="UP000239865"/>
    </source>
</evidence>
<feature type="modified residue" description="4-aspartylphosphate" evidence="6">
    <location>
        <position position="52"/>
    </location>
</feature>
<dbReference type="OrthoDB" id="9804019at2"/>
<reference evidence="9 10" key="1">
    <citation type="submission" date="2016-08" db="EMBL/GenBank/DDBJ databases">
        <authorList>
            <person name="Seilhamer J.J."/>
        </authorList>
    </citation>
    <scope>NUCLEOTIDE SEQUENCE [LARGE SCALE GENOMIC DNA]</scope>
    <source>
        <strain evidence="9 10">CFBP4644</strain>
    </source>
</reference>
<dbReference type="Gene3D" id="3.40.50.2300">
    <property type="match status" value="1"/>
</dbReference>
<comment type="caution">
    <text evidence="9">The sequence shown here is derived from an EMBL/GenBank/DDBJ whole genome shotgun (WGS) entry which is preliminary data.</text>
</comment>
<evidence type="ECO:0000256" key="6">
    <source>
        <dbReference type="PROSITE-ProRule" id="PRU00169"/>
    </source>
</evidence>
<evidence type="ECO:0000256" key="4">
    <source>
        <dbReference type="ARBA" id="ARBA00023125"/>
    </source>
</evidence>
<dbReference type="RefSeq" id="WP_104588535.1">
    <property type="nucleotide sequence ID" value="NZ_JAJGQH010000018.1"/>
</dbReference>
<dbReference type="SUPFAM" id="SSF46689">
    <property type="entry name" value="Homeodomain-like"/>
    <property type="match status" value="1"/>
</dbReference>
<evidence type="ECO:0000256" key="2">
    <source>
        <dbReference type="ARBA" id="ARBA00022840"/>
    </source>
</evidence>
<dbReference type="InterPro" id="IPR001789">
    <property type="entry name" value="Sig_transdc_resp-reg_receiver"/>
</dbReference>
<dbReference type="Proteomes" id="UP000239865">
    <property type="component" value="Unassembled WGS sequence"/>
</dbReference>